<dbReference type="Proteomes" id="UP000051936">
    <property type="component" value="Unassembled WGS sequence"/>
</dbReference>
<name>A0A0R3DKN9_9BRAD</name>
<dbReference type="RefSeq" id="WP_057749639.1">
    <property type="nucleotide sequence ID" value="NZ_LJYG01000085.1"/>
</dbReference>
<protein>
    <submittedName>
        <fullName evidence="1">Uncharacterized protein</fullName>
    </submittedName>
</protein>
<evidence type="ECO:0000313" key="2">
    <source>
        <dbReference type="Proteomes" id="UP000051936"/>
    </source>
</evidence>
<organism evidence="1 2">
    <name type="scientific">Bradyrhizobium manausense</name>
    <dbReference type="NCBI Taxonomy" id="989370"/>
    <lineage>
        <taxon>Bacteria</taxon>
        <taxon>Pseudomonadati</taxon>
        <taxon>Pseudomonadota</taxon>
        <taxon>Alphaproteobacteria</taxon>
        <taxon>Hyphomicrobiales</taxon>
        <taxon>Nitrobacteraceae</taxon>
        <taxon>Bradyrhizobium</taxon>
    </lineage>
</organism>
<sequence>MPGLADCLSFLRLLIARGDPKGIPLATDAIDDYLAMAPVSARRRGLRVLQQDALELHVTSVGVQRSFAETVDAYIERKLAEE</sequence>
<dbReference type="EMBL" id="LJYG01000085">
    <property type="protein sequence ID" value="KRQ10225.1"/>
    <property type="molecule type" value="Genomic_DNA"/>
</dbReference>
<gene>
    <name evidence="1" type="ORF">AOQ71_19870</name>
</gene>
<dbReference type="AlphaFoldDB" id="A0A0R3DKN9"/>
<reference evidence="1 2" key="1">
    <citation type="submission" date="2015-09" db="EMBL/GenBank/DDBJ databases">
        <title>Draft Genome Sequence of Bradyrhizobium manausense Strain BR 3351T, a Novel Symbiotic Nitrogen-Fixing Alphaproteobacterium Isolated from Brazilian Amazon Rain Forest.</title>
        <authorList>
            <person name="De Araujo J.L."/>
            <person name="Zilli J.E."/>
        </authorList>
    </citation>
    <scope>NUCLEOTIDE SEQUENCE [LARGE SCALE GENOMIC DNA]</scope>
    <source>
        <strain evidence="1 2">BR3351</strain>
    </source>
</reference>
<dbReference type="OrthoDB" id="8239831at2"/>
<evidence type="ECO:0000313" key="1">
    <source>
        <dbReference type="EMBL" id="KRQ10225.1"/>
    </source>
</evidence>
<accession>A0A0R3DKN9</accession>
<comment type="caution">
    <text evidence="1">The sequence shown here is derived from an EMBL/GenBank/DDBJ whole genome shotgun (WGS) entry which is preliminary data.</text>
</comment>
<proteinExistence type="predicted"/>
<keyword evidence="2" id="KW-1185">Reference proteome</keyword>